<evidence type="ECO:0000313" key="3">
    <source>
        <dbReference type="WBParaSite" id="PSAMB.scaffold125size75095.g2404.t1"/>
    </source>
</evidence>
<reference evidence="3" key="1">
    <citation type="submission" date="2022-11" db="UniProtKB">
        <authorList>
            <consortium name="WormBaseParasite"/>
        </authorList>
    </citation>
    <scope>IDENTIFICATION</scope>
</reference>
<protein>
    <submittedName>
        <fullName evidence="3">Uncharacterized protein</fullName>
    </submittedName>
</protein>
<evidence type="ECO:0000313" key="2">
    <source>
        <dbReference type="Proteomes" id="UP000887566"/>
    </source>
</evidence>
<dbReference type="WBParaSite" id="PSAMB.scaffold125size75095.g2404.t1">
    <property type="protein sequence ID" value="PSAMB.scaffold125size75095.g2404.t1"/>
    <property type="gene ID" value="PSAMB.scaffold125size75095.g2404"/>
</dbReference>
<accession>A0A914UTX9</accession>
<evidence type="ECO:0000256" key="1">
    <source>
        <dbReference type="SAM" id="MobiDB-lite"/>
    </source>
</evidence>
<feature type="compositionally biased region" description="Polar residues" evidence="1">
    <location>
        <begin position="8"/>
        <end position="21"/>
    </location>
</feature>
<dbReference type="AlphaFoldDB" id="A0A914UTX9"/>
<sequence length="143" mass="15833">MGVGRPNADSSAKTNAATNKSASRRAHSTRANQIHDKARRSPPSAAPAPPLTHTLERARAASFSLMKNCKSQGAKLPRSTFHPPHDCMLLRSATHRRRLATSRHLSLSKQQATRNFSCPSTDLIDRLHESLIDTYTRSLRMQP</sequence>
<organism evidence="2 3">
    <name type="scientific">Plectus sambesii</name>
    <dbReference type="NCBI Taxonomy" id="2011161"/>
    <lineage>
        <taxon>Eukaryota</taxon>
        <taxon>Metazoa</taxon>
        <taxon>Ecdysozoa</taxon>
        <taxon>Nematoda</taxon>
        <taxon>Chromadorea</taxon>
        <taxon>Plectida</taxon>
        <taxon>Plectina</taxon>
        <taxon>Plectoidea</taxon>
        <taxon>Plectidae</taxon>
        <taxon>Plectus</taxon>
    </lineage>
</organism>
<feature type="region of interest" description="Disordered" evidence="1">
    <location>
        <begin position="1"/>
        <end position="53"/>
    </location>
</feature>
<name>A0A914UTX9_9BILA</name>
<proteinExistence type="predicted"/>
<keyword evidence="2" id="KW-1185">Reference proteome</keyword>
<dbReference type="Proteomes" id="UP000887566">
    <property type="component" value="Unplaced"/>
</dbReference>